<evidence type="ECO:0000256" key="7">
    <source>
        <dbReference type="ARBA" id="ARBA00022989"/>
    </source>
</evidence>
<sequence>MKFSHKVVAASSILLLIILSLLTIQQYFSMKSELEHQVTQSVSEIVDGVRNTVAADIKGKKELSQYATDMLQTDLQNRDYVQSVISQSSIKQNFLLAGLGYEADGSNVNNDPGWNPGSEWDPRRRPWYIDAKNSGKLIITAPYADSATGEILVSIAVPVKENGRFAGAIFYDVSLAGLADVVNKVELFNAGFLFIVADDGTIIAHPDVDKNGKQMNTFLPNVSIQEQTQEIELDGQLYATDFSKIPGENWYVGVMVDESIAYSAVTELKNRSIIYTAIALIISIFALLFLIKVLMRPLDSLNDAIQDMASGQGDLTKRLDTNTDSEFAALASGFNTFAETLQQRIQRTKALSVEIRNVTETTATGAQESASAMATQMQELEQLATAMNEMATTSSDVANNAQGAASAAKDADGATEDGTKVVGYTTQAISNLSSRIDEAVEQVKQLESATANIETILEVINDIADQTNLLALNAAIEAARAGESGRGFAVVADEVRTLAQRTQESTTEIRNMIEQLQSGATAVASAMGQSKETADDTVTKAQEANESLDRIRSAIQRISDMNIQIASAAEEQSLVAEEINNNTINIRDLSSQVAVAAEGANEAMALQTQHVRDQDEVMSKFIV</sequence>
<feature type="transmembrane region" description="Helical" evidence="13">
    <location>
        <begin position="273"/>
        <end position="291"/>
    </location>
</feature>
<dbReference type="Gene3D" id="1.10.287.950">
    <property type="entry name" value="Methyl-accepting chemotaxis protein"/>
    <property type="match status" value="1"/>
</dbReference>
<protein>
    <submittedName>
        <fullName evidence="17">Methyl-accepting chemotaxis protein</fullName>
    </submittedName>
</protein>
<evidence type="ECO:0000313" key="17">
    <source>
        <dbReference type="EMBL" id="GLQ74159.1"/>
    </source>
</evidence>
<organism evidence="17 18">
    <name type="scientific">Vibrio penaeicida</name>
    <dbReference type="NCBI Taxonomy" id="104609"/>
    <lineage>
        <taxon>Bacteria</taxon>
        <taxon>Pseudomonadati</taxon>
        <taxon>Pseudomonadota</taxon>
        <taxon>Gammaproteobacteria</taxon>
        <taxon>Vibrionales</taxon>
        <taxon>Vibrionaceae</taxon>
        <taxon>Vibrio</taxon>
    </lineage>
</organism>
<dbReference type="SUPFAM" id="SSF58104">
    <property type="entry name" value="Methyl-accepting chemotaxis protein (MCP) signaling domain"/>
    <property type="match status" value="1"/>
</dbReference>
<dbReference type="Pfam" id="PF02743">
    <property type="entry name" value="dCache_1"/>
    <property type="match status" value="1"/>
</dbReference>
<dbReference type="PROSITE" id="PS50885">
    <property type="entry name" value="HAMP"/>
    <property type="match status" value="1"/>
</dbReference>
<reference evidence="18" key="1">
    <citation type="journal article" date="2019" name="Int. J. Syst. Evol. Microbiol.">
        <title>The Global Catalogue of Microorganisms (GCM) 10K type strain sequencing project: providing services to taxonomists for standard genome sequencing and annotation.</title>
        <authorList>
            <consortium name="The Broad Institute Genomics Platform"/>
            <consortium name="The Broad Institute Genome Sequencing Center for Infectious Disease"/>
            <person name="Wu L."/>
            <person name="Ma J."/>
        </authorList>
    </citation>
    <scope>NUCLEOTIDE SEQUENCE [LARGE SCALE GENOMIC DNA]</scope>
    <source>
        <strain evidence="18">NBRC 15640</strain>
    </source>
</reference>
<dbReference type="SUPFAM" id="SSF103190">
    <property type="entry name" value="Sensory domain-like"/>
    <property type="match status" value="1"/>
</dbReference>
<keyword evidence="4" id="KW-0145">Chemotaxis</keyword>
<feature type="coiled-coil region" evidence="12">
    <location>
        <begin position="429"/>
        <end position="456"/>
    </location>
</feature>
<comment type="caution">
    <text evidence="17">The sequence shown here is derived from an EMBL/GenBank/DDBJ whole genome shotgun (WGS) entry which is preliminary data.</text>
</comment>
<dbReference type="CDD" id="cd06225">
    <property type="entry name" value="HAMP"/>
    <property type="match status" value="1"/>
</dbReference>
<proteinExistence type="inferred from homology"/>
<keyword evidence="18" id="KW-1185">Reference proteome</keyword>
<dbReference type="SMART" id="SM00304">
    <property type="entry name" value="HAMP"/>
    <property type="match status" value="2"/>
</dbReference>
<evidence type="ECO:0000259" key="14">
    <source>
        <dbReference type="PROSITE" id="PS50111"/>
    </source>
</evidence>
<dbReference type="EMBL" id="BSNX01000055">
    <property type="protein sequence ID" value="GLQ74159.1"/>
    <property type="molecule type" value="Genomic_DNA"/>
</dbReference>
<dbReference type="FunFam" id="1.10.287.950:FF:000001">
    <property type="entry name" value="Methyl-accepting chemotaxis sensory transducer"/>
    <property type="match status" value="1"/>
</dbReference>
<keyword evidence="5" id="KW-0997">Cell inner membrane</keyword>
<evidence type="ECO:0000256" key="4">
    <source>
        <dbReference type="ARBA" id="ARBA00022500"/>
    </source>
</evidence>
<keyword evidence="6 13" id="KW-0812">Transmembrane</keyword>
<feature type="domain" description="T-SNARE coiled-coil homology" evidence="15">
    <location>
        <begin position="538"/>
        <end position="583"/>
    </location>
</feature>
<dbReference type="GO" id="GO:0016597">
    <property type="term" value="F:amino acid binding"/>
    <property type="evidence" value="ECO:0007669"/>
    <property type="project" value="UniProtKB-ARBA"/>
</dbReference>
<dbReference type="SMART" id="SM00283">
    <property type="entry name" value="MA"/>
    <property type="match status" value="1"/>
</dbReference>
<gene>
    <name evidence="17" type="ORF">GCM10007932_35200</name>
</gene>
<dbReference type="InterPro" id="IPR004089">
    <property type="entry name" value="MCPsignal_dom"/>
</dbReference>
<feature type="coiled-coil region" evidence="12">
    <location>
        <begin position="541"/>
        <end position="571"/>
    </location>
</feature>
<evidence type="ECO:0000256" key="6">
    <source>
        <dbReference type="ARBA" id="ARBA00022692"/>
    </source>
</evidence>
<evidence type="ECO:0000256" key="12">
    <source>
        <dbReference type="SAM" id="Coils"/>
    </source>
</evidence>
<dbReference type="GO" id="GO:0007165">
    <property type="term" value="P:signal transduction"/>
    <property type="evidence" value="ECO:0007669"/>
    <property type="project" value="UniProtKB-KW"/>
</dbReference>
<evidence type="ECO:0000256" key="1">
    <source>
        <dbReference type="ARBA" id="ARBA00004429"/>
    </source>
</evidence>
<evidence type="ECO:0000256" key="5">
    <source>
        <dbReference type="ARBA" id="ARBA00022519"/>
    </source>
</evidence>
<keyword evidence="3" id="KW-0488">Methylation</keyword>
<keyword evidence="12" id="KW-0175">Coiled coil</keyword>
<dbReference type="FunFam" id="3.30.450.20:FF:000048">
    <property type="entry name" value="Methyl-accepting chemotaxis protein"/>
    <property type="match status" value="1"/>
</dbReference>
<comment type="similarity">
    <text evidence="10">Belongs to the methyl-accepting chemotaxis (MCP) protein family.</text>
</comment>
<dbReference type="GO" id="GO:0005886">
    <property type="term" value="C:plasma membrane"/>
    <property type="evidence" value="ECO:0007669"/>
    <property type="project" value="UniProtKB-SubCell"/>
</dbReference>
<keyword evidence="9 11" id="KW-0807">Transducer</keyword>
<dbReference type="PROSITE" id="PS50192">
    <property type="entry name" value="T_SNARE"/>
    <property type="match status" value="1"/>
</dbReference>
<dbReference type="InterPro" id="IPR033479">
    <property type="entry name" value="dCache_1"/>
</dbReference>
<dbReference type="RefSeq" id="WP_126607915.1">
    <property type="nucleotide sequence ID" value="NZ_AP025145.1"/>
</dbReference>
<evidence type="ECO:0000256" key="2">
    <source>
        <dbReference type="ARBA" id="ARBA00022475"/>
    </source>
</evidence>
<keyword evidence="7 13" id="KW-1133">Transmembrane helix</keyword>
<evidence type="ECO:0000259" key="15">
    <source>
        <dbReference type="PROSITE" id="PS50192"/>
    </source>
</evidence>
<dbReference type="CDD" id="cd12912">
    <property type="entry name" value="PDC2_MCP_like"/>
    <property type="match status" value="1"/>
</dbReference>
<dbReference type="GO" id="GO:0043200">
    <property type="term" value="P:response to amino acid"/>
    <property type="evidence" value="ECO:0007669"/>
    <property type="project" value="UniProtKB-ARBA"/>
</dbReference>
<evidence type="ECO:0000256" key="10">
    <source>
        <dbReference type="ARBA" id="ARBA00029447"/>
    </source>
</evidence>
<feature type="domain" description="HAMP" evidence="16">
    <location>
        <begin position="292"/>
        <end position="346"/>
    </location>
</feature>
<dbReference type="CDD" id="cd12913">
    <property type="entry name" value="PDC1_MCP_like"/>
    <property type="match status" value="1"/>
</dbReference>
<dbReference type="PANTHER" id="PTHR32089:SF117">
    <property type="entry name" value="METHYL ACCEPTING SENSORY TRANSDUCER WITH CACHE_1 SMALL MOLECULE BINDING DOMAIN"/>
    <property type="match status" value="1"/>
</dbReference>
<dbReference type="CDD" id="cd11386">
    <property type="entry name" value="MCP_signal"/>
    <property type="match status" value="1"/>
</dbReference>
<dbReference type="Proteomes" id="UP001156690">
    <property type="component" value="Unassembled WGS sequence"/>
</dbReference>
<evidence type="ECO:0000256" key="8">
    <source>
        <dbReference type="ARBA" id="ARBA00023136"/>
    </source>
</evidence>
<comment type="subcellular location">
    <subcellularLocation>
        <location evidence="1">Cell inner membrane</location>
        <topology evidence="1">Multi-pass membrane protein</topology>
    </subcellularLocation>
</comment>
<dbReference type="PROSITE" id="PS50111">
    <property type="entry name" value="CHEMOTAXIS_TRANSDUC_2"/>
    <property type="match status" value="1"/>
</dbReference>
<accession>A0AAV5NUZ9</accession>
<dbReference type="InterPro" id="IPR003660">
    <property type="entry name" value="HAMP_dom"/>
</dbReference>
<dbReference type="InterPro" id="IPR029151">
    <property type="entry name" value="Sensor-like_sf"/>
</dbReference>
<evidence type="ECO:0000259" key="16">
    <source>
        <dbReference type="PROSITE" id="PS50885"/>
    </source>
</evidence>
<dbReference type="Gene3D" id="3.30.450.20">
    <property type="entry name" value="PAS domain"/>
    <property type="match status" value="2"/>
</dbReference>
<dbReference type="Pfam" id="PF00015">
    <property type="entry name" value="MCPsignal"/>
    <property type="match status" value="1"/>
</dbReference>
<evidence type="ECO:0000256" key="11">
    <source>
        <dbReference type="PROSITE-ProRule" id="PRU00284"/>
    </source>
</evidence>
<keyword evidence="2" id="KW-1003">Cell membrane</keyword>
<dbReference type="InterPro" id="IPR000727">
    <property type="entry name" value="T_SNARE_dom"/>
</dbReference>
<dbReference type="AlphaFoldDB" id="A0AAV5NUZ9"/>
<name>A0AAV5NUZ9_9VIBR</name>
<evidence type="ECO:0000256" key="9">
    <source>
        <dbReference type="ARBA" id="ARBA00023224"/>
    </source>
</evidence>
<evidence type="ECO:0000256" key="3">
    <source>
        <dbReference type="ARBA" id="ARBA00022481"/>
    </source>
</evidence>
<dbReference type="Pfam" id="PF00672">
    <property type="entry name" value="HAMP"/>
    <property type="match status" value="1"/>
</dbReference>
<evidence type="ECO:0000256" key="13">
    <source>
        <dbReference type="SAM" id="Phobius"/>
    </source>
</evidence>
<keyword evidence="8 13" id="KW-0472">Membrane</keyword>
<evidence type="ECO:0000313" key="18">
    <source>
        <dbReference type="Proteomes" id="UP001156690"/>
    </source>
</evidence>
<dbReference type="GO" id="GO:0006935">
    <property type="term" value="P:chemotaxis"/>
    <property type="evidence" value="ECO:0007669"/>
    <property type="project" value="UniProtKB-KW"/>
</dbReference>
<feature type="domain" description="Methyl-accepting transducer" evidence="14">
    <location>
        <begin position="351"/>
        <end position="587"/>
    </location>
</feature>
<dbReference type="PANTHER" id="PTHR32089">
    <property type="entry name" value="METHYL-ACCEPTING CHEMOTAXIS PROTEIN MCPB"/>
    <property type="match status" value="1"/>
</dbReference>